<dbReference type="EMBL" id="CAJNJA010043671">
    <property type="protein sequence ID" value="CAE7795760.1"/>
    <property type="molecule type" value="Genomic_DNA"/>
</dbReference>
<dbReference type="PROSITE" id="PS51194">
    <property type="entry name" value="HELICASE_CTER"/>
    <property type="match status" value="1"/>
</dbReference>
<dbReference type="PANTHER" id="PTHR43776">
    <property type="entry name" value="TRANSPORT ATP-BINDING PROTEIN"/>
    <property type="match status" value="1"/>
</dbReference>
<dbReference type="PANTHER" id="PTHR43776:SF7">
    <property type="entry name" value="D,D-DIPEPTIDE TRANSPORT ATP-BINDING PROTEIN DDPF-RELATED"/>
    <property type="match status" value="1"/>
</dbReference>
<dbReference type="Gene3D" id="3.90.1150.50">
    <property type="entry name" value="Transcription-repair-coupling factor, D7 domain"/>
    <property type="match status" value="1"/>
</dbReference>
<evidence type="ECO:0000313" key="9">
    <source>
        <dbReference type="EMBL" id="CAE7795760.1"/>
    </source>
</evidence>
<dbReference type="InterPro" id="IPR003593">
    <property type="entry name" value="AAA+_ATPase"/>
</dbReference>
<dbReference type="Pfam" id="PF00005">
    <property type="entry name" value="ABC_tran"/>
    <property type="match status" value="2"/>
</dbReference>
<evidence type="ECO:0000256" key="3">
    <source>
        <dbReference type="ARBA" id="ARBA00022741"/>
    </source>
</evidence>
<dbReference type="GO" id="GO:0015833">
    <property type="term" value="P:peptide transport"/>
    <property type="evidence" value="ECO:0007669"/>
    <property type="project" value="InterPro"/>
</dbReference>
<dbReference type="InterPro" id="IPR001650">
    <property type="entry name" value="Helicase_C-like"/>
</dbReference>
<dbReference type="Pfam" id="PF00271">
    <property type="entry name" value="Helicase_C"/>
    <property type="match status" value="1"/>
</dbReference>
<dbReference type="SMART" id="SM00982">
    <property type="entry name" value="TRCF"/>
    <property type="match status" value="1"/>
</dbReference>
<feature type="domain" description="Helicase C-terminal" evidence="8">
    <location>
        <begin position="53"/>
        <end position="206"/>
    </location>
</feature>
<dbReference type="Gene3D" id="3.40.50.300">
    <property type="entry name" value="P-loop containing nucleotide triphosphate hydrolases"/>
    <property type="match status" value="5"/>
</dbReference>
<evidence type="ECO:0000256" key="5">
    <source>
        <dbReference type="SAM" id="MobiDB-lite"/>
    </source>
</evidence>
<dbReference type="InterPro" id="IPR014001">
    <property type="entry name" value="Helicase_ATP-bd"/>
</dbReference>
<dbReference type="CDD" id="cd03257">
    <property type="entry name" value="ABC_NikE_OppD_transporters"/>
    <property type="match status" value="2"/>
</dbReference>
<dbReference type="SMART" id="SM00490">
    <property type="entry name" value="HELICc"/>
    <property type="match status" value="1"/>
</dbReference>
<organism evidence="9 10">
    <name type="scientific">Symbiodinium necroappetens</name>
    <dbReference type="NCBI Taxonomy" id="1628268"/>
    <lineage>
        <taxon>Eukaryota</taxon>
        <taxon>Sar</taxon>
        <taxon>Alveolata</taxon>
        <taxon>Dinophyceae</taxon>
        <taxon>Suessiales</taxon>
        <taxon>Symbiodiniaceae</taxon>
        <taxon>Symbiodinium</taxon>
    </lineage>
</organism>
<dbReference type="InterPro" id="IPR050319">
    <property type="entry name" value="ABC_transp_ATP-bind"/>
</dbReference>
<dbReference type="SMART" id="SM00382">
    <property type="entry name" value="AAA"/>
    <property type="match status" value="2"/>
</dbReference>
<feature type="region of interest" description="Disordered" evidence="5">
    <location>
        <begin position="1229"/>
        <end position="1251"/>
    </location>
</feature>
<comment type="caution">
    <text evidence="9">The sequence shown here is derived from an EMBL/GenBank/DDBJ whole genome shotgun (WGS) entry which is preliminary data.</text>
</comment>
<reference evidence="9" key="1">
    <citation type="submission" date="2021-02" db="EMBL/GenBank/DDBJ databases">
        <authorList>
            <person name="Dougan E. K."/>
            <person name="Rhodes N."/>
            <person name="Thang M."/>
            <person name="Chan C."/>
        </authorList>
    </citation>
    <scope>NUCLEOTIDE SEQUENCE</scope>
</reference>
<keyword evidence="4" id="KW-0067">ATP-binding</keyword>
<keyword evidence="10" id="KW-1185">Reference proteome</keyword>
<dbReference type="GO" id="GO:0055085">
    <property type="term" value="P:transmembrane transport"/>
    <property type="evidence" value="ECO:0007669"/>
    <property type="project" value="UniProtKB-ARBA"/>
</dbReference>
<proteinExistence type="inferred from homology"/>
<dbReference type="FunFam" id="3.40.50.300:FF:000016">
    <property type="entry name" value="Oligopeptide ABC transporter ATP-binding component"/>
    <property type="match status" value="1"/>
</dbReference>
<dbReference type="NCBIfam" id="NF008453">
    <property type="entry name" value="PRK11308.1"/>
    <property type="match status" value="3"/>
</dbReference>
<dbReference type="PROSITE" id="PS51192">
    <property type="entry name" value="HELICASE_ATP_BIND_1"/>
    <property type="match status" value="1"/>
</dbReference>
<dbReference type="GO" id="GO:0016887">
    <property type="term" value="F:ATP hydrolysis activity"/>
    <property type="evidence" value="ECO:0007669"/>
    <property type="project" value="InterPro"/>
</dbReference>
<dbReference type="Pfam" id="PF03461">
    <property type="entry name" value="TRCF"/>
    <property type="match status" value="1"/>
</dbReference>
<dbReference type="SUPFAM" id="SSF143517">
    <property type="entry name" value="TRCF domain-like"/>
    <property type="match status" value="1"/>
</dbReference>
<dbReference type="PROSITE" id="PS00211">
    <property type="entry name" value="ABC_TRANSPORTER_1"/>
    <property type="match status" value="1"/>
</dbReference>
<gene>
    <name evidence="9" type="ORF">SNEC2469_LOCUS23423</name>
</gene>
<keyword evidence="2" id="KW-0813">Transport</keyword>
<evidence type="ECO:0000313" key="10">
    <source>
        <dbReference type="Proteomes" id="UP000601435"/>
    </source>
</evidence>
<name>A0A812YTQ2_9DINO</name>
<keyword evidence="3" id="KW-0547">Nucleotide-binding</keyword>
<dbReference type="NCBIfam" id="TIGR01727">
    <property type="entry name" value="oligo_HPY"/>
    <property type="match status" value="2"/>
</dbReference>
<feature type="domain" description="ABC transporter" evidence="6">
    <location>
        <begin position="669"/>
        <end position="874"/>
    </location>
</feature>
<evidence type="ECO:0000256" key="4">
    <source>
        <dbReference type="ARBA" id="ARBA00022840"/>
    </source>
</evidence>
<dbReference type="GO" id="GO:0005524">
    <property type="term" value="F:ATP binding"/>
    <property type="evidence" value="ECO:0007669"/>
    <property type="project" value="UniProtKB-KW"/>
</dbReference>
<feature type="domain" description="ABC transporter" evidence="6">
    <location>
        <begin position="971"/>
        <end position="1209"/>
    </location>
</feature>
<evidence type="ECO:0000256" key="1">
    <source>
        <dbReference type="ARBA" id="ARBA00005417"/>
    </source>
</evidence>
<dbReference type="InterPro" id="IPR027417">
    <property type="entry name" value="P-loop_NTPase"/>
</dbReference>
<dbReference type="OrthoDB" id="447535at2759"/>
<dbReference type="InterPro" id="IPR003439">
    <property type="entry name" value="ABC_transporter-like_ATP-bd"/>
</dbReference>
<evidence type="ECO:0000259" key="7">
    <source>
        <dbReference type="PROSITE" id="PS51192"/>
    </source>
</evidence>
<dbReference type="InterPro" id="IPR037235">
    <property type="entry name" value="TRCF-like_C_D7"/>
</dbReference>
<dbReference type="Proteomes" id="UP000601435">
    <property type="component" value="Unassembled WGS sequence"/>
</dbReference>
<evidence type="ECO:0000256" key="2">
    <source>
        <dbReference type="ARBA" id="ARBA00022448"/>
    </source>
</evidence>
<protein>
    <submittedName>
        <fullName evidence="9">Uncharacterized protein</fullName>
    </submittedName>
</protein>
<dbReference type="PROSITE" id="PS50893">
    <property type="entry name" value="ABC_TRANSPORTER_2"/>
    <property type="match status" value="2"/>
</dbReference>
<comment type="similarity">
    <text evidence="1">Belongs to the ABC transporter superfamily.</text>
</comment>
<dbReference type="GO" id="GO:0006281">
    <property type="term" value="P:DNA repair"/>
    <property type="evidence" value="ECO:0007669"/>
    <property type="project" value="InterPro"/>
</dbReference>
<feature type="domain" description="Helicase ATP-binding" evidence="7">
    <location>
        <begin position="1"/>
        <end position="55"/>
    </location>
</feature>
<dbReference type="Pfam" id="PF08352">
    <property type="entry name" value="oligo_HPY"/>
    <property type="match status" value="2"/>
</dbReference>
<dbReference type="SUPFAM" id="SSF52540">
    <property type="entry name" value="P-loop containing nucleoside triphosphate hydrolases"/>
    <property type="match status" value="4"/>
</dbReference>
<feature type="non-terminal residue" evidence="9">
    <location>
        <position position="1368"/>
    </location>
</feature>
<evidence type="ECO:0000259" key="6">
    <source>
        <dbReference type="PROSITE" id="PS50893"/>
    </source>
</evidence>
<sequence>DLGLMIVDEEQHFGVKQKERLKQLRAEVHVLTLTATPIPRTLQLALAGVKEMSLIAILREYHRGGQSFYVCPRVEDLEELEERLAKLVPEVKVAVAHGRMAPSRLEETMTAFIDRKYDVLLSTNIVESGLDIPTANTMVIHRADMFGLAQLYQLRGRIGRGKQRGYAYLTLPPGRILSSSAEKRLHVMQTLDTLGAGFTLASHDMDIRGEAVAAARERSGDGAGEAQAGGETWTPQINLGTAVLIPESYVRDLHVRLGLYRRLSQLVDKAEIDAFAAELVDRFGPLPEEVQNLLDVIAIKRLCRDAGVEKVDAGPKGAVVAFRGDEFPNPQGLVRFIQAQAGTVKLRPDHKLVYKRAWESPAQRMRGVRRLLEALGKAAASKVVAELGELAADVRRPAIDHRLDVADHGLGCGLRIAAADRGEQLAVLHRAALEAGLVHPQGLLAGAEGVAVDVQHAAQKDRLQRAQAGGAEDGQVEGAVKLGQGVGIADRLRLGHALHHLLQRCPFRRAEMRDRPAHPVDFQSQADARHLGGLLRRGGRHEGALVAVPADQSLLLQAQQRLAHRALTAVHRAGDLLFEQRLAGADRVQQDGPADRMVHRLALAARRHRGPGLINIDNDILSASVKQSGALNAPGRPSHPPNAWVCNARYPGSLRCRHRNGGAMSAALLEVDDLVVEFKTAAGWVRAVDRVSWDVAPGEIHAVVGESGSGKSVTALSILRLLPTPPARIAQGAIRFDGADLLKVDEAAIREIRGGRIGMVFQEPMTSLNPVLSIGRQLTEGIRAHLGLDRRAARARAIELLELVGISEPAQILELLQDLCRRLGVALVIITHNLGIVARYADRVTVMYAGGVVEEGSADDVYHRSAHPYTVGLLNSVPRLDRPRGLPLEPIPGNPPDILNRPAGCQFRPRCGYARPHCAEAAPPLERVGVLADAPTLVHRSACFESARLLAAGPSDEVLVELRGLKKHFPVKRGLLFERTVGAVKAVDGVSLSIRRGETLGLVGESGCGKSTIGRCLLRLETPSAGEIRFAGQDVAKLDKAGLRDFRRRVQAVFQDPFSSLNPRMTVEEIISEPLLVHGVSGDRAAAVRGLLDTVGLPARLADHYPHEMSGGQRQRVGIARALALKPEFIVCDEAVSALDVSIQAQIIRLLEDLRAEFGLTYLFIGHDLSVVRHICHRVAVMYLGNLVELADTDALFDNPQHPYTQALLSAVPVPDPELERARAHRVAGGEIPSPMNPPSGCAPNRSGPHGRLPEGGLKTMVRKTPSLDPTTDPATRARVERELREAYDFDRRDPLFGLSREALRGPRLERRSVLRLLAAAGTLSAWHLLPGSLGGAAPAAAQSGGTLRCGWSGVGEIVTLDPAQINQ</sequence>
<dbReference type="InterPro" id="IPR013563">
    <property type="entry name" value="Oligopep_ABC_C"/>
</dbReference>
<dbReference type="InterPro" id="IPR017871">
    <property type="entry name" value="ABC_transporter-like_CS"/>
</dbReference>
<accession>A0A812YTQ2</accession>
<evidence type="ECO:0000259" key="8">
    <source>
        <dbReference type="PROSITE" id="PS51194"/>
    </source>
</evidence>
<dbReference type="InterPro" id="IPR005118">
    <property type="entry name" value="TRCF_C"/>
</dbReference>
<feature type="non-terminal residue" evidence="9">
    <location>
        <position position="1"/>
    </location>
</feature>